<evidence type="ECO:0000313" key="1">
    <source>
        <dbReference type="EMBL" id="DAD37366.1"/>
    </source>
</evidence>
<proteinExistence type="predicted"/>
<dbReference type="Proteomes" id="UP000607653">
    <property type="component" value="Unassembled WGS sequence"/>
</dbReference>
<dbReference type="AlphaFoldDB" id="A0A822Z305"/>
<accession>A0A822Z305</accession>
<reference evidence="1 2" key="1">
    <citation type="journal article" date="2020" name="Mol. Biol. Evol.">
        <title>Distinct Expression and Methylation Patterns for Genes with Different Fates following a Single Whole-Genome Duplication in Flowering Plants.</title>
        <authorList>
            <person name="Shi T."/>
            <person name="Rahmani R.S."/>
            <person name="Gugger P.F."/>
            <person name="Wang M."/>
            <person name="Li H."/>
            <person name="Zhang Y."/>
            <person name="Li Z."/>
            <person name="Wang Q."/>
            <person name="Van de Peer Y."/>
            <person name="Marchal K."/>
            <person name="Chen J."/>
        </authorList>
    </citation>
    <scope>NUCLEOTIDE SEQUENCE [LARGE SCALE GENOMIC DNA]</scope>
    <source>
        <tissue evidence="1">Leaf</tissue>
    </source>
</reference>
<keyword evidence="2" id="KW-1185">Reference proteome</keyword>
<gene>
    <name evidence="1" type="ORF">HUJ06_008007</name>
</gene>
<evidence type="ECO:0000313" key="2">
    <source>
        <dbReference type="Proteomes" id="UP000607653"/>
    </source>
</evidence>
<protein>
    <submittedName>
        <fullName evidence="1">Uncharacterized protein</fullName>
    </submittedName>
</protein>
<comment type="caution">
    <text evidence="1">The sequence shown here is derived from an EMBL/GenBank/DDBJ whole genome shotgun (WGS) entry which is preliminary data.</text>
</comment>
<sequence>MTLVGHFIRESIKKPVQLHRHQTNFRSFPLSHFDVTVCLIFHLFPEILSSDSDVVIIFLLPSADYTAKATM</sequence>
<organism evidence="1 2">
    <name type="scientific">Nelumbo nucifera</name>
    <name type="common">Sacred lotus</name>
    <dbReference type="NCBI Taxonomy" id="4432"/>
    <lineage>
        <taxon>Eukaryota</taxon>
        <taxon>Viridiplantae</taxon>
        <taxon>Streptophyta</taxon>
        <taxon>Embryophyta</taxon>
        <taxon>Tracheophyta</taxon>
        <taxon>Spermatophyta</taxon>
        <taxon>Magnoliopsida</taxon>
        <taxon>Proteales</taxon>
        <taxon>Nelumbonaceae</taxon>
        <taxon>Nelumbo</taxon>
    </lineage>
</organism>
<name>A0A822Z305_NELNU</name>
<dbReference type="EMBL" id="DUZY01000004">
    <property type="protein sequence ID" value="DAD37366.1"/>
    <property type="molecule type" value="Genomic_DNA"/>
</dbReference>